<evidence type="ECO:0000256" key="4">
    <source>
        <dbReference type="ARBA" id="ARBA00022824"/>
    </source>
</evidence>
<dbReference type="Gene3D" id="1.25.40.1030">
    <property type="match status" value="1"/>
</dbReference>
<evidence type="ECO:0000256" key="3">
    <source>
        <dbReference type="ARBA" id="ARBA00022448"/>
    </source>
</evidence>
<dbReference type="GO" id="GO:0000139">
    <property type="term" value="C:Golgi membrane"/>
    <property type="evidence" value="ECO:0007669"/>
    <property type="project" value="UniProtKB-SubCell"/>
</dbReference>
<feature type="compositionally biased region" description="Polar residues" evidence="7">
    <location>
        <begin position="1196"/>
        <end position="1208"/>
    </location>
</feature>
<feature type="domain" description="Sec16 central conserved" evidence="9">
    <location>
        <begin position="708"/>
        <end position="816"/>
    </location>
</feature>
<keyword evidence="6" id="KW-0653">Protein transport</keyword>
<evidence type="ECO:0000256" key="1">
    <source>
        <dbReference type="ARBA" id="ARBA00004240"/>
    </source>
</evidence>
<accession>A0A9D4Z337</accession>
<evidence type="ECO:0000259" key="9">
    <source>
        <dbReference type="Pfam" id="PF12932"/>
    </source>
</evidence>
<dbReference type="GO" id="GO:0070971">
    <property type="term" value="C:endoplasmic reticulum exit site"/>
    <property type="evidence" value="ECO:0007669"/>
    <property type="project" value="TreeGrafter"/>
</dbReference>
<comment type="caution">
    <text evidence="10">The sequence shown here is derived from an EMBL/GenBank/DDBJ whole genome shotgun (WGS) entry which is preliminary data.</text>
</comment>
<reference evidence="10" key="1">
    <citation type="submission" date="2021-01" db="EMBL/GenBank/DDBJ databases">
        <title>Adiantum capillus-veneris genome.</title>
        <authorList>
            <person name="Fang Y."/>
            <person name="Liao Q."/>
        </authorList>
    </citation>
    <scope>NUCLEOTIDE SEQUENCE</scope>
    <source>
        <strain evidence="10">H3</strain>
        <tissue evidence="10">Leaf</tissue>
    </source>
</reference>
<feature type="compositionally biased region" description="Polar residues" evidence="7">
    <location>
        <begin position="1320"/>
        <end position="1332"/>
    </location>
</feature>
<dbReference type="InterPro" id="IPR024340">
    <property type="entry name" value="Sec16_CCD"/>
</dbReference>
<feature type="region of interest" description="Disordered" evidence="7">
    <location>
        <begin position="1156"/>
        <end position="1260"/>
    </location>
</feature>
<keyword evidence="6" id="KW-0333">Golgi apparatus</keyword>
<keyword evidence="5 6" id="KW-0931">ER-Golgi transport</keyword>
<gene>
    <name evidence="10" type="ORF">GOP47_0025624</name>
</gene>
<feature type="compositionally biased region" description="Low complexity" evidence="7">
    <location>
        <begin position="1454"/>
        <end position="1464"/>
    </location>
</feature>
<dbReference type="PANTHER" id="PTHR13402:SF6">
    <property type="entry name" value="SECRETORY 16, ISOFORM I"/>
    <property type="match status" value="1"/>
</dbReference>
<sequence length="1604" mass="174982">MAFAGPQLALRPNGDEDVDFFDQLADDLGQRSDGMLQNFEAEELEREQEPEEKGEVGLEEAHHFDHAANAEAVISGDEFCMQERVPKKKSFVNTVVASSTGRIDMATSEAIAASHLDGFFPCSVEERTCKVPLDISNADRNADGGSPCNAPSVESHYQDHASHQDAVINALVDLDPYNHAMENAGLELATNLSGSSHSFHKNVSLPGSFQPSVKELQWSTFTEIYTPNDGSNALNDFLSELGGGTEQALEVGLSSTPNTDLLSKWKFENGNFTDQSITNSHHFRTDIRGSSEPHDNGGYGMHSHLNTQQSQLELNSSVFSTFHGISEQPPGESNVAQVTNGIGFVDSNMSGHSPRMHLQGVQNVVNEEKQSLMSSNEVYSSHQQVYTSQPWESMYPGWYFDYSTNEWKQLEGWDFNVSSEHHIGESTAMTEDYSTSSAANATLSQLKFDQGVPTMGSHLDLNTRQNVETGYDEAADVSGSLVEEQVALGGSVWSTGEGVTVSTSLVPLFEGEEKNLPVKYEQRNSDGALQPQRQTPWEEQYPGWYFDYQINQWRQVIAGDFVDSYGRNVEPSVVEEDPRMEPDHLQLNANQSVIQPEGSGAVHGSEVSGVVASTQILSFHAWSAPAVTAHFSDPVSEEIGNVKEVLSVERNGLSHGLQSYSNGATQYFRETETPVYNSYGLQSDSQSHSSYGAVRETKYTSPDDRPSHALVAFGFGGKLVTMKASANSIPESVVLHDLNQLIQASAENSQNAQKSYFSSLNRGGLAGPLVGSGVATKEVLKWVDDQIANCEVEDPYRTESLRVLWGVLRIVCIHYGKIRPTHGSSSLKNSSEDGPELDLGRLLSTSCCPQVEDLTATSAGLQRTPPEPQLQSIVLEMRKRLVEGKRKEALQLAQQGQLWGPALVLALHLGEKAYAETVLQMSQQQFVPGCPLRTLMLLLGGQTGELFTAMSLPSPLGAEITKKDSAGGMLSDWMGNLSIIAANPTNGDEQVITHLGDCLWKDYGEVYGAHTCYLVADAMFEPFSENARLCLVGADHFKWQRTFATPMSIQRTELYEYAKALGNPQFVLLPFQPYKLLYAYMLVEGGKISEARRYCQAVSKALKNAGRTSEIEFCRQAAVALEERLRIHCQGGYNLNSATGKLVGKFIGTLDSTLHRIMGGPPPRQASEPSLNRNPKDWYSNNPKLVDSAKIRETSLDPSLQKENSALFNNRKMESTSRSISEPNLSWNREKKDHNATAGSQTSQVDDAAPKENKSEVRRTGYLGRLLSTAVGFMKSNTKKADLGGNNKFYYNKELKRWVEEGAEQTVEEMALPPPPITTGLDSKSRSASLDTLGTKRTEGPGAMDGNSGALSQLPLLPPSGSQYSARGRLNGVRARYVDTFNKNGTLAATSTNSPLVPTPGWAMVPPPTQFFMPVQTATSINNAAEASDKELLDLSNSLSASRSTTQTNVLQTENESVVPNETSSSVTSVSSISNHVGIIGFDNNTPASAQGEGDFVSQATQFSSQSLVRGTTMLGEMPSFFTTDTSVNSAQIFCLPNDSNTESGVALDSYMHTAKFRLPVPPVIQPAVAVDNGFSNENDEQRESALSNDVHEGFIADMQEVEL</sequence>
<feature type="region of interest" description="Disordered" evidence="7">
    <location>
        <begin position="1443"/>
        <end position="1464"/>
    </location>
</feature>
<evidence type="ECO:0000256" key="6">
    <source>
        <dbReference type="RuleBase" id="RU364101"/>
    </source>
</evidence>
<feature type="compositionally biased region" description="Basic and acidic residues" evidence="7">
    <location>
        <begin position="1248"/>
        <end position="1259"/>
    </location>
</feature>
<evidence type="ECO:0000256" key="5">
    <source>
        <dbReference type="ARBA" id="ARBA00022892"/>
    </source>
</evidence>
<keyword evidence="3 6" id="KW-0813">Transport</keyword>
<comment type="subcellular location">
    <subcellularLocation>
        <location evidence="1">Endoplasmic reticulum</location>
    </subcellularLocation>
    <subcellularLocation>
        <location evidence="6">Golgi apparatus membrane</location>
    </subcellularLocation>
</comment>
<evidence type="ECO:0000256" key="7">
    <source>
        <dbReference type="SAM" id="MobiDB-lite"/>
    </source>
</evidence>
<dbReference type="InterPro" id="IPR024298">
    <property type="entry name" value="Sec16_Sec23-bd"/>
</dbReference>
<keyword evidence="11" id="KW-1185">Reference proteome</keyword>
<dbReference type="GO" id="GO:0007030">
    <property type="term" value="P:Golgi organization"/>
    <property type="evidence" value="ECO:0007669"/>
    <property type="project" value="TreeGrafter"/>
</dbReference>
<dbReference type="EMBL" id="JABFUD020000025">
    <property type="protein sequence ID" value="KAI5059305.1"/>
    <property type="molecule type" value="Genomic_DNA"/>
</dbReference>
<dbReference type="GO" id="GO:0070973">
    <property type="term" value="P:protein localization to endoplasmic reticulum exit site"/>
    <property type="evidence" value="ECO:0007669"/>
    <property type="project" value="TreeGrafter"/>
</dbReference>
<evidence type="ECO:0000259" key="8">
    <source>
        <dbReference type="Pfam" id="PF12931"/>
    </source>
</evidence>
<feature type="compositionally biased region" description="Polar residues" evidence="7">
    <location>
        <begin position="1167"/>
        <end position="1183"/>
    </location>
</feature>
<feature type="compositionally biased region" description="Polar residues" evidence="7">
    <location>
        <begin position="1216"/>
        <end position="1227"/>
    </location>
</feature>
<organism evidence="10 11">
    <name type="scientific">Adiantum capillus-veneris</name>
    <name type="common">Maidenhair fern</name>
    <dbReference type="NCBI Taxonomy" id="13818"/>
    <lineage>
        <taxon>Eukaryota</taxon>
        <taxon>Viridiplantae</taxon>
        <taxon>Streptophyta</taxon>
        <taxon>Embryophyta</taxon>
        <taxon>Tracheophyta</taxon>
        <taxon>Polypodiopsida</taxon>
        <taxon>Polypodiidae</taxon>
        <taxon>Polypodiales</taxon>
        <taxon>Pteridineae</taxon>
        <taxon>Pteridaceae</taxon>
        <taxon>Vittarioideae</taxon>
        <taxon>Adiantum</taxon>
    </lineage>
</organism>
<evidence type="ECO:0000313" key="10">
    <source>
        <dbReference type="EMBL" id="KAI5059305.1"/>
    </source>
</evidence>
<dbReference type="Pfam" id="PF12931">
    <property type="entry name" value="TPR_Sec16"/>
    <property type="match status" value="1"/>
</dbReference>
<dbReference type="Pfam" id="PF12932">
    <property type="entry name" value="Sec16"/>
    <property type="match status" value="1"/>
</dbReference>
<dbReference type="CDD" id="cd09233">
    <property type="entry name" value="ACE1-Sec16-like"/>
    <property type="match status" value="1"/>
</dbReference>
<feature type="compositionally biased region" description="Polar residues" evidence="7">
    <location>
        <begin position="1443"/>
        <end position="1453"/>
    </location>
</feature>
<dbReference type="PANTHER" id="PTHR13402">
    <property type="entry name" value="RGPR-RELATED"/>
    <property type="match status" value="1"/>
</dbReference>
<comment type="similarity">
    <text evidence="2 6">Belongs to the SEC16 family.</text>
</comment>
<name>A0A9D4Z337_ADICA</name>
<keyword evidence="4 6" id="KW-0256">Endoplasmic reticulum</keyword>
<evidence type="ECO:0000313" key="11">
    <source>
        <dbReference type="Proteomes" id="UP000886520"/>
    </source>
</evidence>
<dbReference type="GO" id="GO:0015031">
    <property type="term" value="P:protein transport"/>
    <property type="evidence" value="ECO:0007669"/>
    <property type="project" value="UniProtKB-KW"/>
</dbReference>
<keyword evidence="6" id="KW-0472">Membrane</keyword>
<dbReference type="Proteomes" id="UP000886520">
    <property type="component" value="Chromosome 25"/>
</dbReference>
<protein>
    <recommendedName>
        <fullName evidence="6">Protein transport protein sec16</fullName>
    </recommendedName>
</protein>
<dbReference type="GO" id="GO:0016192">
    <property type="term" value="P:vesicle-mediated transport"/>
    <property type="evidence" value="ECO:0007669"/>
    <property type="project" value="UniProtKB-KW"/>
</dbReference>
<proteinExistence type="inferred from homology"/>
<feature type="domain" description="Sec16 Sec23-binding" evidence="8">
    <location>
        <begin position="878"/>
        <end position="1160"/>
    </location>
</feature>
<dbReference type="OrthoDB" id="1738894at2759"/>
<dbReference type="GO" id="GO:0012507">
    <property type="term" value="C:ER to Golgi transport vesicle membrane"/>
    <property type="evidence" value="ECO:0007669"/>
    <property type="project" value="TreeGrafter"/>
</dbReference>
<evidence type="ECO:0000256" key="2">
    <source>
        <dbReference type="ARBA" id="ARBA00005927"/>
    </source>
</evidence>
<feature type="compositionally biased region" description="Low complexity" evidence="7">
    <location>
        <begin position="1348"/>
        <end position="1363"/>
    </location>
</feature>
<feature type="region of interest" description="Disordered" evidence="7">
    <location>
        <begin position="1311"/>
        <end position="1363"/>
    </location>
</feature>